<dbReference type="Gene3D" id="3.40.50.300">
    <property type="entry name" value="P-loop containing nucleotide triphosphate hydrolases"/>
    <property type="match status" value="1"/>
</dbReference>
<dbReference type="InterPro" id="IPR027417">
    <property type="entry name" value="P-loop_NTPase"/>
</dbReference>
<dbReference type="GO" id="GO:0016887">
    <property type="term" value="F:ATP hydrolysis activity"/>
    <property type="evidence" value="ECO:0007669"/>
    <property type="project" value="InterPro"/>
</dbReference>
<dbReference type="Proteomes" id="UP000505355">
    <property type="component" value="Chromosome"/>
</dbReference>
<dbReference type="GO" id="GO:0005524">
    <property type="term" value="F:ATP binding"/>
    <property type="evidence" value="ECO:0007669"/>
    <property type="project" value="InterPro"/>
</dbReference>
<dbReference type="GO" id="GO:0000731">
    <property type="term" value="P:DNA synthesis involved in DNA repair"/>
    <property type="evidence" value="ECO:0007669"/>
    <property type="project" value="TreeGrafter"/>
</dbReference>
<name>A0A7D4QBD6_9SPHI</name>
<evidence type="ECO:0000313" key="2">
    <source>
        <dbReference type="EMBL" id="QKJ31565.1"/>
    </source>
</evidence>
<dbReference type="AlphaFoldDB" id="A0A7D4QBD6"/>
<dbReference type="RefSeq" id="WP_173416224.1">
    <property type="nucleotide sequence ID" value="NZ_CP054139.1"/>
</dbReference>
<evidence type="ECO:0000259" key="1">
    <source>
        <dbReference type="Pfam" id="PF13304"/>
    </source>
</evidence>
<dbReference type="PIRSF" id="PIRSF029347">
    <property type="entry name" value="RecF"/>
    <property type="match status" value="1"/>
</dbReference>
<accession>A0A7D4QBD6</accession>
<dbReference type="SUPFAM" id="SSF52540">
    <property type="entry name" value="P-loop containing nucleoside triphosphate hydrolases"/>
    <property type="match status" value="1"/>
</dbReference>
<gene>
    <name evidence="2" type="ORF">HQ865_17945</name>
</gene>
<organism evidence="2 3">
    <name type="scientific">Mucilaginibacter mali</name>
    <dbReference type="NCBI Taxonomy" id="2740462"/>
    <lineage>
        <taxon>Bacteria</taxon>
        <taxon>Pseudomonadati</taxon>
        <taxon>Bacteroidota</taxon>
        <taxon>Sphingobacteriia</taxon>
        <taxon>Sphingobacteriales</taxon>
        <taxon>Sphingobacteriaceae</taxon>
        <taxon>Mucilaginibacter</taxon>
    </lineage>
</organism>
<dbReference type="KEGG" id="mmab:HQ865_17945"/>
<dbReference type="EMBL" id="CP054139">
    <property type="protein sequence ID" value="QKJ31565.1"/>
    <property type="molecule type" value="Genomic_DNA"/>
</dbReference>
<dbReference type="PANTHER" id="PTHR32182">
    <property type="entry name" value="DNA REPLICATION AND REPAIR PROTEIN RECF"/>
    <property type="match status" value="1"/>
</dbReference>
<feature type="domain" description="ATPase AAA-type core" evidence="1">
    <location>
        <begin position="25"/>
        <end position="320"/>
    </location>
</feature>
<dbReference type="Pfam" id="PF13304">
    <property type="entry name" value="AAA_21"/>
    <property type="match status" value="1"/>
</dbReference>
<protein>
    <submittedName>
        <fullName evidence="2">AAA family ATPase</fullName>
    </submittedName>
</protein>
<reference evidence="2 3" key="1">
    <citation type="submission" date="2020-05" db="EMBL/GenBank/DDBJ databases">
        <title>Mucilaginibacter mali sp. nov.</title>
        <authorList>
            <person name="Kim H.S."/>
            <person name="Lee K.C."/>
            <person name="Suh M.K."/>
            <person name="Kim J.-S."/>
            <person name="Han K.-I."/>
            <person name="Eom M.K."/>
            <person name="Shin Y.K."/>
            <person name="Lee J.-S."/>
        </authorList>
    </citation>
    <scope>NUCLEOTIDE SEQUENCE [LARGE SCALE GENOMIC DNA]</scope>
    <source>
        <strain evidence="2 3">G2-14</strain>
    </source>
</reference>
<evidence type="ECO:0000313" key="3">
    <source>
        <dbReference type="Proteomes" id="UP000505355"/>
    </source>
</evidence>
<proteinExistence type="predicted"/>
<dbReference type="InterPro" id="IPR003959">
    <property type="entry name" value="ATPase_AAA_core"/>
</dbReference>
<dbReference type="GO" id="GO:0006302">
    <property type="term" value="P:double-strand break repair"/>
    <property type="evidence" value="ECO:0007669"/>
    <property type="project" value="TreeGrafter"/>
</dbReference>
<keyword evidence="3" id="KW-1185">Reference proteome</keyword>
<dbReference type="InterPro" id="IPR014555">
    <property type="entry name" value="RecF-like"/>
</dbReference>
<sequence length="369" mass="42356">MSIYSIHIRNFKSIRDSGPIRINPLNILIGSNGAGKSNFIGFFKFLNMLFEQQLQNHISRKGRADGFMYFGRRSKFIGGEIIFTNEDNRISNRYSFKMEPDQSNSLFFSEEYSDYNMKTKTSNDEISWSLKKINSGGPSESRLQDDGSVRSQFLRDFFKSFKVFHFHDTSDSSKLKGFCNTTDYEYLIEDGSNLPAFLYKMKELAPKNFKILEFTVKSIAPFIDSLYLQPDQLNPNQIELRWKEKGYDNLFNAYSLSDGTLRFICLCTLLLQPDPPNTIIIDEPELGLHPAAIIKLGAMIQSASVHSQIIVSTQSINLLDNFKPEDIIVVDRENDQTIFKRLSKSTLGEWLDNYTLGELWKKNVLGGRP</sequence>
<dbReference type="PANTHER" id="PTHR32182:SF22">
    <property type="entry name" value="ATP-DEPENDENT ENDONUCLEASE, OLD FAMILY-RELATED"/>
    <property type="match status" value="1"/>
</dbReference>